<dbReference type="InterPro" id="IPR021375">
    <property type="entry name" value="DUF2997"/>
</dbReference>
<organism evidence="1 2">
    <name type="scientific">Blastopirellula marina</name>
    <dbReference type="NCBI Taxonomy" id="124"/>
    <lineage>
        <taxon>Bacteria</taxon>
        <taxon>Pseudomonadati</taxon>
        <taxon>Planctomycetota</taxon>
        <taxon>Planctomycetia</taxon>
        <taxon>Pirellulales</taxon>
        <taxon>Pirellulaceae</taxon>
        <taxon>Blastopirellula</taxon>
    </lineage>
</organism>
<dbReference type="Proteomes" id="UP000238322">
    <property type="component" value="Unassembled WGS sequence"/>
</dbReference>
<dbReference type="OrthoDB" id="288620at2"/>
<dbReference type="RefSeq" id="WP_105327604.1">
    <property type="nucleotide sequence ID" value="NZ_PUHY01000001.1"/>
</dbReference>
<name>A0A2S8G7F5_9BACT</name>
<evidence type="ECO:0000313" key="1">
    <source>
        <dbReference type="EMBL" id="PQO40369.1"/>
    </source>
</evidence>
<evidence type="ECO:0000313" key="2">
    <source>
        <dbReference type="Proteomes" id="UP000238322"/>
    </source>
</evidence>
<accession>A0A2S8G7F5</accession>
<comment type="caution">
    <text evidence="1">The sequence shown here is derived from an EMBL/GenBank/DDBJ whole genome shotgun (WGS) entry which is preliminary data.</text>
</comment>
<dbReference type="Pfam" id="PF11211">
    <property type="entry name" value="DUF2997"/>
    <property type="match status" value="1"/>
</dbReference>
<evidence type="ECO:0008006" key="3">
    <source>
        <dbReference type="Google" id="ProtNLM"/>
    </source>
</evidence>
<gene>
    <name evidence="1" type="ORF">C5Y83_00050</name>
</gene>
<proteinExistence type="predicted"/>
<reference evidence="1 2" key="1">
    <citation type="submission" date="2018-02" db="EMBL/GenBank/DDBJ databases">
        <title>Comparative genomes isolates from brazilian mangrove.</title>
        <authorList>
            <person name="Araujo J.E."/>
            <person name="Taketani R.G."/>
            <person name="Silva M.C.P."/>
            <person name="Loureco M.V."/>
            <person name="Andreote F.D."/>
        </authorList>
    </citation>
    <scope>NUCLEOTIDE SEQUENCE [LARGE SCALE GENOMIC DNA]</scope>
    <source>
        <strain evidence="1 2">Hex-1 MGV</strain>
    </source>
</reference>
<dbReference type="AlphaFoldDB" id="A0A2S8G7F5"/>
<sequence length="64" mass="7088">MSKTIEILVSPQGETRITTFGFSGAGCQEASRFLESALGQRSGERLTADFYQDLQQQERSQVDS</sequence>
<dbReference type="PROSITE" id="PS51257">
    <property type="entry name" value="PROKAR_LIPOPROTEIN"/>
    <property type="match status" value="1"/>
</dbReference>
<dbReference type="EMBL" id="PUHY01000001">
    <property type="protein sequence ID" value="PQO40369.1"/>
    <property type="molecule type" value="Genomic_DNA"/>
</dbReference>
<protein>
    <recommendedName>
        <fullName evidence="3">DUF2997 domain-containing protein</fullName>
    </recommendedName>
</protein>